<proteinExistence type="predicted"/>
<reference evidence="1 2" key="1">
    <citation type="submission" date="2014-04" db="EMBL/GenBank/DDBJ databases">
        <authorList>
            <consortium name="DOE Joint Genome Institute"/>
            <person name="Kuo A."/>
            <person name="Kohler A."/>
            <person name="Costa M.D."/>
            <person name="Nagy L.G."/>
            <person name="Floudas D."/>
            <person name="Copeland A."/>
            <person name="Barry K.W."/>
            <person name="Cichocki N."/>
            <person name="Veneault-Fourrey C."/>
            <person name="LaButti K."/>
            <person name="Lindquist E.A."/>
            <person name="Lipzen A."/>
            <person name="Lundell T."/>
            <person name="Morin E."/>
            <person name="Murat C."/>
            <person name="Sun H."/>
            <person name="Tunlid A."/>
            <person name="Henrissat B."/>
            <person name="Grigoriev I.V."/>
            <person name="Hibbett D.S."/>
            <person name="Martin F."/>
            <person name="Nordberg H.P."/>
            <person name="Cantor M.N."/>
            <person name="Hua S.X."/>
        </authorList>
    </citation>
    <scope>NUCLEOTIDE SEQUENCE [LARGE SCALE GENOMIC DNA]</scope>
    <source>
        <strain evidence="1 2">441</strain>
    </source>
</reference>
<name>A0A0C9YQJ3_9AGAM</name>
<evidence type="ECO:0000313" key="1">
    <source>
        <dbReference type="EMBL" id="KIK16034.1"/>
    </source>
</evidence>
<dbReference type="Proteomes" id="UP000054018">
    <property type="component" value="Unassembled WGS sequence"/>
</dbReference>
<sequence length="119" mass="13569">MLDPHILCERYLLYFAFARVCGCQNINDGFSLPQKKKLTACVQARRSVLLWFRCPGGQLVYEAMSLSSRHRCCCCSFFPPLTPPPLLFARRCQICKPQYPCGRLPSERIDVLALIPEDA</sequence>
<dbReference type="EMBL" id="KN833868">
    <property type="protein sequence ID" value="KIK16034.1"/>
    <property type="molecule type" value="Genomic_DNA"/>
</dbReference>
<accession>A0A0C9YQJ3</accession>
<dbReference type="HOGENOM" id="CLU_2062395_0_0_1"/>
<keyword evidence="2" id="KW-1185">Reference proteome</keyword>
<organism evidence="1 2">
    <name type="scientific">Pisolithus microcarpus 441</name>
    <dbReference type="NCBI Taxonomy" id="765257"/>
    <lineage>
        <taxon>Eukaryota</taxon>
        <taxon>Fungi</taxon>
        <taxon>Dikarya</taxon>
        <taxon>Basidiomycota</taxon>
        <taxon>Agaricomycotina</taxon>
        <taxon>Agaricomycetes</taxon>
        <taxon>Agaricomycetidae</taxon>
        <taxon>Boletales</taxon>
        <taxon>Sclerodermatineae</taxon>
        <taxon>Pisolithaceae</taxon>
        <taxon>Pisolithus</taxon>
    </lineage>
</organism>
<protein>
    <submittedName>
        <fullName evidence="1">Uncharacterized protein</fullName>
    </submittedName>
</protein>
<dbReference type="AlphaFoldDB" id="A0A0C9YQJ3"/>
<reference evidence="2" key="2">
    <citation type="submission" date="2015-01" db="EMBL/GenBank/DDBJ databases">
        <title>Evolutionary Origins and Diversification of the Mycorrhizal Mutualists.</title>
        <authorList>
            <consortium name="DOE Joint Genome Institute"/>
            <consortium name="Mycorrhizal Genomics Consortium"/>
            <person name="Kohler A."/>
            <person name="Kuo A."/>
            <person name="Nagy L.G."/>
            <person name="Floudas D."/>
            <person name="Copeland A."/>
            <person name="Barry K.W."/>
            <person name="Cichocki N."/>
            <person name="Veneault-Fourrey C."/>
            <person name="LaButti K."/>
            <person name="Lindquist E.A."/>
            <person name="Lipzen A."/>
            <person name="Lundell T."/>
            <person name="Morin E."/>
            <person name="Murat C."/>
            <person name="Riley R."/>
            <person name="Ohm R."/>
            <person name="Sun H."/>
            <person name="Tunlid A."/>
            <person name="Henrissat B."/>
            <person name="Grigoriev I.V."/>
            <person name="Hibbett D.S."/>
            <person name="Martin F."/>
        </authorList>
    </citation>
    <scope>NUCLEOTIDE SEQUENCE [LARGE SCALE GENOMIC DNA]</scope>
    <source>
        <strain evidence="2">441</strain>
    </source>
</reference>
<evidence type="ECO:0000313" key="2">
    <source>
        <dbReference type="Proteomes" id="UP000054018"/>
    </source>
</evidence>
<gene>
    <name evidence="1" type="ORF">PISMIDRAFT_278617</name>
</gene>